<organism evidence="1 2">
    <name type="scientific">Bacillus phage G</name>
    <dbReference type="NCBI Taxonomy" id="2884420"/>
    <lineage>
        <taxon>Viruses</taxon>
        <taxon>Duplodnaviria</taxon>
        <taxon>Heunggongvirae</taxon>
        <taxon>Uroviricota</taxon>
        <taxon>Caudoviricetes</taxon>
        <taxon>Donellivirus</taxon>
        <taxon>Donellivirus gee</taxon>
    </lineage>
</organism>
<dbReference type="Proteomes" id="UP000009273">
    <property type="component" value="Segment"/>
</dbReference>
<reference evidence="1 2" key="1">
    <citation type="submission" date="2011-09" db="EMBL/GenBank/DDBJ databases">
        <authorList>
            <person name="Pope W.H."/>
            <person name="Pedulla M.L."/>
            <person name="Ford M.E."/>
            <person name="Peebles C.L."/>
            <person name="Hatfull G.H."/>
            <person name="Hendrix R.W."/>
        </authorList>
    </citation>
    <scope>NUCLEOTIDE SEQUENCE [LARGE SCALE GENOMIC DNA]</scope>
    <source>
        <strain evidence="1">G</strain>
    </source>
</reference>
<accession>G3MAE7</accession>
<name>G3MAE7_9CAUD</name>
<dbReference type="KEGG" id="vg:18563620"/>
<proteinExistence type="predicted"/>
<gene>
    <name evidence="1" type="primary">406</name>
    <name evidence="1" type="ORF">G_406</name>
</gene>
<evidence type="ECO:0000313" key="1">
    <source>
        <dbReference type="EMBL" id="AEO93664.1"/>
    </source>
</evidence>
<dbReference type="RefSeq" id="YP_009015709.1">
    <property type="nucleotide sequence ID" value="NC_023719.1"/>
</dbReference>
<evidence type="ECO:0000313" key="2">
    <source>
        <dbReference type="Proteomes" id="UP000009273"/>
    </source>
</evidence>
<keyword evidence="2" id="KW-1185">Reference proteome</keyword>
<dbReference type="EMBL" id="JN638751">
    <property type="protein sequence ID" value="AEO93664.1"/>
    <property type="molecule type" value="Genomic_DNA"/>
</dbReference>
<dbReference type="GeneID" id="18563620"/>
<protein>
    <submittedName>
        <fullName evidence="1">Gp406</fullName>
    </submittedName>
</protein>
<sequence>MNCKGLFYCNNKSFSKDINKAKDFTSYATAKKIAQKYNGDAREIYYKK</sequence>